<dbReference type="EMBL" id="MKWS01000009">
    <property type="protein sequence ID" value="RVD77075.1"/>
    <property type="molecule type" value="Genomic_DNA"/>
</dbReference>
<gene>
    <name evidence="1" type="ORF">A9HBioS_3098</name>
</gene>
<evidence type="ECO:0000313" key="1">
    <source>
        <dbReference type="EMBL" id="RVD77075.1"/>
    </source>
</evidence>
<comment type="caution">
    <text evidence="1">The sequence shown here is derived from an EMBL/GenBank/DDBJ whole genome shotgun (WGS) entry which is preliminary data.</text>
</comment>
<organism evidence="1 2">
    <name type="scientific">Pseudomonas koreensis</name>
    <dbReference type="NCBI Taxonomy" id="198620"/>
    <lineage>
        <taxon>Bacteria</taxon>
        <taxon>Pseudomonadati</taxon>
        <taxon>Pseudomonadota</taxon>
        <taxon>Gammaproteobacteria</taxon>
        <taxon>Pseudomonadales</taxon>
        <taxon>Pseudomonadaceae</taxon>
        <taxon>Pseudomonas</taxon>
    </lineage>
</organism>
<accession>A0AA94EMI0</accession>
<dbReference type="Proteomes" id="UP000288002">
    <property type="component" value="Unassembled WGS sequence"/>
</dbReference>
<evidence type="ECO:0000313" key="2">
    <source>
        <dbReference type="Proteomes" id="UP000288002"/>
    </source>
</evidence>
<protein>
    <recommendedName>
        <fullName evidence="3">Excisionase</fullName>
    </recommendedName>
</protein>
<sequence length="92" mass="9887">MVKYKTISQFATESGYTEAAIRAKIADGTWPNGLVWRHAPDNKPLISVDGYAEWVESAAASGRRRKVALRSVSCSRAPNAASASQLSPPPLT</sequence>
<name>A0AA94EMI0_9PSED</name>
<reference evidence="1 2" key="1">
    <citation type="submission" date="2016-10" db="EMBL/GenBank/DDBJ databases">
        <title>Search of new enzymes for the oxidation of sulfur compounds.</title>
        <authorList>
            <person name="Novo A."/>
            <person name="Moreira I.S."/>
            <person name="Castro P.M."/>
        </authorList>
    </citation>
    <scope>NUCLEOTIDE SEQUENCE [LARGE SCALE GENOMIC DNA]</scope>
    <source>
        <strain evidence="1 2">A9</strain>
    </source>
</reference>
<dbReference type="AlphaFoldDB" id="A0AA94EMI0"/>
<evidence type="ECO:0008006" key="3">
    <source>
        <dbReference type="Google" id="ProtNLM"/>
    </source>
</evidence>
<proteinExistence type="predicted"/>